<protein>
    <submittedName>
        <fullName evidence="1">Uncharacterized protein</fullName>
    </submittedName>
</protein>
<organism evidence="1 2">
    <name type="scientific">Vibrio tapetis subsp. tapetis</name>
    <dbReference type="NCBI Taxonomy" id="1671868"/>
    <lineage>
        <taxon>Bacteria</taxon>
        <taxon>Pseudomonadati</taxon>
        <taxon>Pseudomonadota</taxon>
        <taxon>Gammaproteobacteria</taxon>
        <taxon>Vibrionales</taxon>
        <taxon>Vibrionaceae</taxon>
        <taxon>Vibrio</taxon>
    </lineage>
</organism>
<dbReference type="KEGG" id="vta:B1819"/>
<gene>
    <name evidence="1" type="ORF">VTAP4600_B1819</name>
</gene>
<keyword evidence="2" id="KW-1185">Reference proteome</keyword>
<sequence length="25" mass="2639">MFPGGLMTKVERQHMGAFDGAGDVS</sequence>
<reference evidence="1 2" key="1">
    <citation type="submission" date="2017-10" db="EMBL/GenBank/DDBJ databases">
        <authorList>
            <person name="Banno H."/>
            <person name="Chua N.-H."/>
        </authorList>
    </citation>
    <scope>NUCLEOTIDE SEQUENCE [LARGE SCALE GENOMIC DNA]</scope>
    <source>
        <strain evidence="1">Vibrio tapetis CECT4600</strain>
    </source>
</reference>
<evidence type="ECO:0000313" key="2">
    <source>
        <dbReference type="Proteomes" id="UP000235828"/>
    </source>
</evidence>
<dbReference type="Proteomes" id="UP000235828">
    <property type="component" value="Chromosome B"/>
</dbReference>
<evidence type="ECO:0000313" key="1">
    <source>
        <dbReference type="EMBL" id="SON53430.1"/>
    </source>
</evidence>
<accession>A0A2N8ZND6</accession>
<dbReference type="EMBL" id="LT960612">
    <property type="protein sequence ID" value="SON53430.1"/>
    <property type="molecule type" value="Genomic_DNA"/>
</dbReference>
<name>A0A2N8ZND6_9VIBR</name>
<proteinExistence type="predicted"/>
<dbReference type="AlphaFoldDB" id="A0A2N8ZND6"/>